<keyword evidence="3" id="KW-1185">Reference proteome</keyword>
<accession>A0AAV9SL75</accession>
<proteinExistence type="predicted"/>
<dbReference type="AlphaFoldDB" id="A0AAV9SL75"/>
<organism evidence="2 3">
    <name type="scientific">Crenichthys baileyi</name>
    <name type="common">White River springfish</name>
    <dbReference type="NCBI Taxonomy" id="28760"/>
    <lineage>
        <taxon>Eukaryota</taxon>
        <taxon>Metazoa</taxon>
        <taxon>Chordata</taxon>
        <taxon>Craniata</taxon>
        <taxon>Vertebrata</taxon>
        <taxon>Euteleostomi</taxon>
        <taxon>Actinopterygii</taxon>
        <taxon>Neopterygii</taxon>
        <taxon>Teleostei</taxon>
        <taxon>Neoteleostei</taxon>
        <taxon>Acanthomorphata</taxon>
        <taxon>Ovalentaria</taxon>
        <taxon>Atherinomorphae</taxon>
        <taxon>Cyprinodontiformes</taxon>
        <taxon>Goodeidae</taxon>
        <taxon>Crenichthys</taxon>
    </lineage>
</organism>
<evidence type="ECO:0000313" key="2">
    <source>
        <dbReference type="EMBL" id="KAK5622132.1"/>
    </source>
</evidence>
<protein>
    <submittedName>
        <fullName evidence="2">Uncharacterized protein</fullName>
    </submittedName>
</protein>
<evidence type="ECO:0000313" key="3">
    <source>
        <dbReference type="Proteomes" id="UP001311232"/>
    </source>
</evidence>
<dbReference type="EMBL" id="JAHHUM010000189">
    <property type="protein sequence ID" value="KAK5622132.1"/>
    <property type="molecule type" value="Genomic_DNA"/>
</dbReference>
<reference evidence="2 3" key="1">
    <citation type="submission" date="2021-06" db="EMBL/GenBank/DDBJ databases">
        <authorList>
            <person name="Palmer J.M."/>
        </authorList>
    </citation>
    <scope>NUCLEOTIDE SEQUENCE [LARGE SCALE GENOMIC DNA]</scope>
    <source>
        <strain evidence="2 3">MEX-2019</strain>
        <tissue evidence="2">Muscle</tissue>
    </source>
</reference>
<name>A0AAV9SL75_9TELE</name>
<evidence type="ECO:0000256" key="1">
    <source>
        <dbReference type="SAM" id="MobiDB-lite"/>
    </source>
</evidence>
<gene>
    <name evidence="2" type="ORF">CRENBAI_009687</name>
</gene>
<feature type="region of interest" description="Disordered" evidence="1">
    <location>
        <begin position="1"/>
        <end position="38"/>
    </location>
</feature>
<comment type="caution">
    <text evidence="2">The sequence shown here is derived from an EMBL/GenBank/DDBJ whole genome shotgun (WGS) entry which is preliminary data.</text>
</comment>
<dbReference type="Proteomes" id="UP001311232">
    <property type="component" value="Unassembled WGS sequence"/>
</dbReference>
<sequence>MISLDPPDQITDSLPALHALPVHPPTHSTDWRSPSHRTPTCHSVSVVCSLLPSLSLITRNEPIPEA</sequence>
<feature type="compositionally biased region" description="Polar residues" evidence="1">
    <location>
        <begin position="26"/>
        <end position="38"/>
    </location>
</feature>